<keyword evidence="5" id="KW-0010">Activator</keyword>
<evidence type="ECO:0000256" key="1">
    <source>
        <dbReference type="ARBA" id="ARBA00022491"/>
    </source>
</evidence>
<dbReference type="GO" id="GO:0042802">
    <property type="term" value="F:identical protein binding"/>
    <property type="evidence" value="ECO:0007669"/>
    <property type="project" value="UniProtKB-ARBA"/>
</dbReference>
<dbReference type="AlphaFoldDB" id="A0A7I8D6D5"/>
<evidence type="ECO:0000256" key="7">
    <source>
        <dbReference type="PROSITE-ProRule" id="PRU01076"/>
    </source>
</evidence>
<dbReference type="Proteomes" id="UP000593890">
    <property type="component" value="Chromosome"/>
</dbReference>
<name>A0A7I8D6D5_9FIRM</name>
<proteinExistence type="predicted"/>
<evidence type="ECO:0000313" key="9">
    <source>
        <dbReference type="EMBL" id="BCI61605.1"/>
    </source>
</evidence>
<dbReference type="PANTHER" id="PTHR36432">
    <property type="match status" value="1"/>
</dbReference>
<dbReference type="Gene3D" id="3.30.450.40">
    <property type="match status" value="1"/>
</dbReference>
<sequence>MKATGIVRRIDDLGRVVIPKEIRRTMRIREGDPLEIYTDNDGEVIFKKYSPIGELSSFASQYADVLYRSCGLPILVCDRDHCIAASGISKKEVVERRITSQLEDMMESRQMHVTKAGEQRRFMPVEGVDRAASVMAPITSSGDITGAVVALMPESGAVPGETEIKLIQVAAGFLGKQMEE</sequence>
<dbReference type="Pfam" id="PF15714">
    <property type="entry name" value="SpoVT_C"/>
    <property type="match status" value="1"/>
</dbReference>
<evidence type="ECO:0000256" key="3">
    <source>
        <dbReference type="ARBA" id="ARBA00023015"/>
    </source>
</evidence>
<accession>A0A7I8D6D5</accession>
<dbReference type="InterPro" id="IPR052731">
    <property type="entry name" value="B_subtilis_Trans_State_Reg"/>
</dbReference>
<dbReference type="RefSeq" id="WP_090265556.1">
    <property type="nucleotide sequence ID" value="NZ_AP023321.1"/>
</dbReference>
<dbReference type="SMART" id="SM00966">
    <property type="entry name" value="SpoVT_AbrB"/>
    <property type="match status" value="1"/>
</dbReference>
<dbReference type="FunFam" id="2.10.260.10:FF:000001">
    <property type="entry name" value="Stage V sporulation protein T"/>
    <property type="match status" value="1"/>
</dbReference>
<evidence type="ECO:0000259" key="8">
    <source>
        <dbReference type="PROSITE" id="PS51740"/>
    </source>
</evidence>
<keyword evidence="3" id="KW-0805">Transcription regulation</keyword>
<dbReference type="Gene3D" id="2.10.260.10">
    <property type="match status" value="1"/>
</dbReference>
<dbReference type="PANTHER" id="PTHR36432:SF1">
    <property type="entry name" value="STAGE V SPORULATION PROTEIN T"/>
    <property type="match status" value="1"/>
</dbReference>
<dbReference type="PIRSF" id="PIRSF026579">
    <property type="entry name" value="Spore_V_T"/>
    <property type="match status" value="1"/>
</dbReference>
<evidence type="ECO:0000256" key="4">
    <source>
        <dbReference type="ARBA" id="ARBA00023125"/>
    </source>
</evidence>
<organism evidence="9 10">
    <name type="scientific">Solibaculum mannosilyticum</name>
    <dbReference type="NCBI Taxonomy" id="2780922"/>
    <lineage>
        <taxon>Bacteria</taxon>
        <taxon>Bacillati</taxon>
        <taxon>Bacillota</taxon>
        <taxon>Clostridia</taxon>
        <taxon>Eubacteriales</taxon>
        <taxon>Oscillospiraceae</taxon>
        <taxon>Solibaculum</taxon>
    </lineage>
</organism>
<dbReference type="NCBIfam" id="TIGR01439">
    <property type="entry name" value="lp_hng_hel_AbrB"/>
    <property type="match status" value="1"/>
</dbReference>
<evidence type="ECO:0000313" key="10">
    <source>
        <dbReference type="Proteomes" id="UP000593890"/>
    </source>
</evidence>
<feature type="domain" description="SpoVT-AbrB" evidence="8">
    <location>
        <begin position="5"/>
        <end position="51"/>
    </location>
</feature>
<gene>
    <name evidence="9" type="ORF">C12CBH8_22440</name>
</gene>
<dbReference type="PROSITE" id="PS51740">
    <property type="entry name" value="SPOVT_ABRB"/>
    <property type="match status" value="1"/>
</dbReference>
<dbReference type="InterPro" id="IPR007159">
    <property type="entry name" value="SpoVT-AbrB_dom"/>
</dbReference>
<reference evidence="10" key="1">
    <citation type="submission" date="2020-07" db="EMBL/GenBank/DDBJ databases">
        <title>Complete genome sequencing of Clostridia bacterium strain 12CBH8.</title>
        <authorList>
            <person name="Sakamoto M."/>
            <person name="Murakami T."/>
            <person name="Mori H."/>
        </authorList>
    </citation>
    <scope>NUCLEOTIDE SEQUENCE [LARGE SCALE GENOMIC DNA]</scope>
    <source>
        <strain evidence="10">12CBH8</strain>
    </source>
</reference>
<keyword evidence="6" id="KW-0804">Transcription</keyword>
<keyword evidence="1" id="KW-0678">Repressor</keyword>
<keyword evidence="2" id="KW-0749">Sporulation</keyword>
<dbReference type="InterPro" id="IPR014213">
    <property type="entry name" value="SpoVT"/>
</dbReference>
<evidence type="ECO:0000256" key="5">
    <source>
        <dbReference type="ARBA" id="ARBA00023159"/>
    </source>
</evidence>
<evidence type="ECO:0000256" key="6">
    <source>
        <dbReference type="ARBA" id="ARBA00023163"/>
    </source>
</evidence>
<keyword evidence="10" id="KW-1185">Reference proteome</keyword>
<dbReference type="GO" id="GO:0003677">
    <property type="term" value="F:DNA binding"/>
    <property type="evidence" value="ECO:0007669"/>
    <property type="project" value="UniProtKB-UniRule"/>
</dbReference>
<dbReference type="Pfam" id="PF04014">
    <property type="entry name" value="MazE_antitoxin"/>
    <property type="match status" value="1"/>
</dbReference>
<dbReference type="InterPro" id="IPR029016">
    <property type="entry name" value="GAF-like_dom_sf"/>
</dbReference>
<dbReference type="KEGG" id="sman:C12CBH8_22440"/>
<evidence type="ECO:0000256" key="2">
    <source>
        <dbReference type="ARBA" id="ARBA00022969"/>
    </source>
</evidence>
<dbReference type="EMBL" id="AP023321">
    <property type="protein sequence ID" value="BCI61605.1"/>
    <property type="molecule type" value="Genomic_DNA"/>
</dbReference>
<protein>
    <submittedName>
        <fullName evidence="9">Stage V sporulation protein T</fullName>
    </submittedName>
</protein>
<dbReference type="SUPFAM" id="SSF89447">
    <property type="entry name" value="AbrB/MazE/MraZ-like"/>
    <property type="match status" value="1"/>
</dbReference>
<dbReference type="GO" id="GO:0030435">
    <property type="term" value="P:sporulation resulting in formation of a cellular spore"/>
    <property type="evidence" value="ECO:0007669"/>
    <property type="project" value="UniProtKB-KW"/>
</dbReference>
<dbReference type="InterPro" id="IPR037914">
    <property type="entry name" value="SpoVT-AbrB_sf"/>
</dbReference>
<keyword evidence="4 7" id="KW-0238">DNA-binding</keyword>